<dbReference type="Gene3D" id="1.10.10.10">
    <property type="entry name" value="Winged helix-like DNA-binding domain superfamily/Winged helix DNA-binding domain"/>
    <property type="match status" value="1"/>
</dbReference>
<dbReference type="InterPro" id="IPR036388">
    <property type="entry name" value="WH-like_DNA-bd_sf"/>
</dbReference>
<keyword evidence="2" id="KW-1185">Reference proteome</keyword>
<accession>A0A238JFQ9</accession>
<organism evidence="1 2">
    <name type="scientific">Pelagimonas phthalicica</name>
    <dbReference type="NCBI Taxonomy" id="1037362"/>
    <lineage>
        <taxon>Bacteria</taxon>
        <taxon>Pseudomonadati</taxon>
        <taxon>Pseudomonadota</taxon>
        <taxon>Alphaproteobacteria</taxon>
        <taxon>Rhodobacterales</taxon>
        <taxon>Roseobacteraceae</taxon>
        <taxon>Pelagimonas</taxon>
    </lineage>
</organism>
<dbReference type="RefSeq" id="WP_099247593.1">
    <property type="nucleotide sequence ID" value="NZ_FXXP01000002.1"/>
</dbReference>
<evidence type="ECO:0000313" key="1">
    <source>
        <dbReference type="EMBL" id="SMX29520.1"/>
    </source>
</evidence>
<protein>
    <submittedName>
        <fullName evidence="1">Uncharacterized protein</fullName>
    </submittedName>
</protein>
<dbReference type="AlphaFoldDB" id="A0A238JFQ9"/>
<evidence type="ECO:0000313" key="2">
    <source>
        <dbReference type="Proteomes" id="UP000225972"/>
    </source>
</evidence>
<sequence length="226" mass="25370">MLAICNRGLVRCFRRGRSLLQALSDLDAALVQGTLEQPDDWDLTLTAALDLSYEELSPKHQQRLNTFAALAEDTAMPITVLARAWGVDSFTTEECIMDLEMGCWLQPFEFGAPVALRDNVLWYLQNKLQVETQKAALQSILDGNKPDSGHWQDLTSDETYLWTQQLWHMRQAGRQAEADALSQDLPWLSAKLGAVGAHELYRGFDSQHADPGLRWVHRAADFVGTA</sequence>
<proteinExistence type="predicted"/>
<gene>
    <name evidence="1" type="ORF">TRP8649_03656</name>
</gene>
<name>A0A238JFQ9_9RHOB</name>
<dbReference type="OrthoDB" id="8169573at2"/>
<dbReference type="EMBL" id="FXXP01000002">
    <property type="protein sequence ID" value="SMX29520.1"/>
    <property type="molecule type" value="Genomic_DNA"/>
</dbReference>
<dbReference type="PANTHER" id="PTHR22845">
    <property type="entry name" value="APOPTOTIC PROTEASE-ACTIVATING FACTOR 1"/>
    <property type="match status" value="1"/>
</dbReference>
<reference evidence="2" key="1">
    <citation type="submission" date="2017-05" db="EMBL/GenBank/DDBJ databases">
        <authorList>
            <person name="Rodrigo-Torres L."/>
            <person name="Arahal R. D."/>
            <person name="Lucena T."/>
        </authorList>
    </citation>
    <scope>NUCLEOTIDE SEQUENCE [LARGE SCALE GENOMIC DNA]</scope>
    <source>
        <strain evidence="2">CECT 8649</strain>
    </source>
</reference>
<dbReference type="Proteomes" id="UP000225972">
    <property type="component" value="Unassembled WGS sequence"/>
</dbReference>
<dbReference type="PANTHER" id="PTHR22845:SF5">
    <property type="entry name" value="APOPTOTIC PROTEASE-ACTIVATING FACTOR 1"/>
    <property type="match status" value="1"/>
</dbReference>
<dbReference type="Gene3D" id="1.25.40.370">
    <property type="match status" value="1"/>
</dbReference>